<comment type="similarity">
    <text evidence="4">Belongs to the phospholipase D family. MitoPLD/Zucchini subfamily.</text>
</comment>
<proteinExistence type="inferred from homology"/>
<gene>
    <name evidence="8" type="ORF">EC973_008479</name>
</gene>
<dbReference type="Pfam" id="PF13091">
    <property type="entry name" value="PLDc_2"/>
    <property type="match status" value="1"/>
</dbReference>
<accession>A0A8H7BN96</accession>
<dbReference type="PROSITE" id="PS50035">
    <property type="entry name" value="PLD"/>
    <property type="match status" value="1"/>
</dbReference>
<dbReference type="SMART" id="SM00155">
    <property type="entry name" value="PLDc"/>
    <property type="match status" value="1"/>
</dbReference>
<feature type="domain" description="PLD phosphodiesterase" evidence="7">
    <location>
        <begin position="328"/>
        <end position="355"/>
    </location>
</feature>
<evidence type="ECO:0000256" key="5">
    <source>
        <dbReference type="ARBA" id="ARBA00040549"/>
    </source>
</evidence>
<organism evidence="8 9">
    <name type="scientific">Apophysomyces ossiformis</name>
    <dbReference type="NCBI Taxonomy" id="679940"/>
    <lineage>
        <taxon>Eukaryota</taxon>
        <taxon>Fungi</taxon>
        <taxon>Fungi incertae sedis</taxon>
        <taxon>Mucoromycota</taxon>
        <taxon>Mucoromycotina</taxon>
        <taxon>Mucoromycetes</taxon>
        <taxon>Mucorales</taxon>
        <taxon>Mucorineae</taxon>
        <taxon>Mucoraceae</taxon>
        <taxon>Apophysomyces</taxon>
    </lineage>
</organism>
<feature type="region of interest" description="Disordered" evidence="6">
    <location>
        <begin position="100"/>
        <end position="163"/>
    </location>
</feature>
<keyword evidence="3" id="KW-0443">Lipid metabolism</keyword>
<dbReference type="EMBL" id="JABAYA010000073">
    <property type="protein sequence ID" value="KAF7726705.1"/>
    <property type="molecule type" value="Genomic_DNA"/>
</dbReference>
<evidence type="ECO:0000313" key="9">
    <source>
        <dbReference type="Proteomes" id="UP000605846"/>
    </source>
</evidence>
<evidence type="ECO:0000256" key="3">
    <source>
        <dbReference type="ARBA" id="ARBA00023098"/>
    </source>
</evidence>
<dbReference type="PANTHER" id="PTHR43856:SF1">
    <property type="entry name" value="MITOCHONDRIAL CARDIOLIPIN HYDROLASE"/>
    <property type="match status" value="1"/>
</dbReference>
<dbReference type="InterPro" id="IPR025202">
    <property type="entry name" value="PLD-like_dom"/>
</dbReference>
<sequence length="386" mass="44277">MAELPWNEETKLTLSELLTQSMSSAEIIVSDDELSHRASSHFNLLLKKQRGPPKQALAVMNKMFAAASEVMESETDKQVLTWLKSCMSCFIGTSIGVPAFLPENQPKEPAEEEEEAESEKHHHASWADVVAHHAEKESDERQTQDNSGFPALGAPDSPRPSKYHEDEVDYAIHVERSRLRKLTLEYSYEEEHEEHQEEEDGFRSVHHENHRRCIMHRRKHGRYNVNPVDFEPTVQEELPSGIYCMPIFFPSEDSYLTFISALASAEESLLVCVFSLTDDNTADVLIDAKDRGLDVRIITDNDQMDSKKGADTQFLHDRFGIPYKMDNSDQFMHNKFAVIDRKVVLTGSFNWSIGARFKNRENVVITNIPSVVEAYHSEFERLWKTF</sequence>
<dbReference type="GO" id="GO:0016042">
    <property type="term" value="P:lipid catabolic process"/>
    <property type="evidence" value="ECO:0007669"/>
    <property type="project" value="UniProtKB-KW"/>
</dbReference>
<dbReference type="AlphaFoldDB" id="A0A8H7BN96"/>
<evidence type="ECO:0000256" key="4">
    <source>
        <dbReference type="ARBA" id="ARBA00038012"/>
    </source>
</evidence>
<evidence type="ECO:0000256" key="1">
    <source>
        <dbReference type="ARBA" id="ARBA00022801"/>
    </source>
</evidence>
<feature type="compositionally biased region" description="Basic and acidic residues" evidence="6">
    <location>
        <begin position="130"/>
        <end position="143"/>
    </location>
</feature>
<dbReference type="InterPro" id="IPR051406">
    <property type="entry name" value="PLD_domain"/>
</dbReference>
<dbReference type="InterPro" id="IPR001736">
    <property type="entry name" value="PLipase_D/transphosphatidylase"/>
</dbReference>
<evidence type="ECO:0000256" key="2">
    <source>
        <dbReference type="ARBA" id="ARBA00022963"/>
    </source>
</evidence>
<dbReference type="SUPFAM" id="SSF56024">
    <property type="entry name" value="Phospholipase D/nuclease"/>
    <property type="match status" value="1"/>
</dbReference>
<dbReference type="GO" id="GO:0016891">
    <property type="term" value="F:RNA endonuclease activity producing 5'-phosphomonoesters, hydrolytic mechanism"/>
    <property type="evidence" value="ECO:0007669"/>
    <property type="project" value="TreeGrafter"/>
</dbReference>
<dbReference type="Proteomes" id="UP000605846">
    <property type="component" value="Unassembled WGS sequence"/>
</dbReference>
<comment type="caution">
    <text evidence="8">The sequence shown here is derived from an EMBL/GenBank/DDBJ whole genome shotgun (WGS) entry which is preliminary data.</text>
</comment>
<evidence type="ECO:0000259" key="7">
    <source>
        <dbReference type="PROSITE" id="PS50035"/>
    </source>
</evidence>
<protein>
    <recommendedName>
        <fullName evidence="5">Mitochondrial cardiolipin hydrolase</fullName>
    </recommendedName>
</protein>
<dbReference type="OrthoDB" id="5205528at2759"/>
<reference evidence="8" key="1">
    <citation type="submission" date="2020-01" db="EMBL/GenBank/DDBJ databases">
        <title>Genome Sequencing of Three Apophysomyces-Like Fungal Strains Confirms a Novel Fungal Genus in the Mucoromycota with divergent Burkholderia-like Endosymbiotic Bacteria.</title>
        <authorList>
            <person name="Stajich J.E."/>
            <person name="Macias A.M."/>
            <person name="Carter-House D."/>
            <person name="Lovett B."/>
            <person name="Kasson L.R."/>
            <person name="Berry K."/>
            <person name="Grigoriev I."/>
            <person name="Chang Y."/>
            <person name="Spatafora J."/>
            <person name="Kasson M.T."/>
        </authorList>
    </citation>
    <scope>NUCLEOTIDE SEQUENCE</scope>
    <source>
        <strain evidence="8">NRRL A-21654</strain>
    </source>
</reference>
<evidence type="ECO:0000313" key="8">
    <source>
        <dbReference type="EMBL" id="KAF7726705.1"/>
    </source>
</evidence>
<keyword evidence="1" id="KW-0378">Hydrolase</keyword>
<dbReference type="Gene3D" id="3.30.870.10">
    <property type="entry name" value="Endonuclease Chain A"/>
    <property type="match status" value="1"/>
</dbReference>
<keyword evidence="9" id="KW-1185">Reference proteome</keyword>
<name>A0A8H7BN96_9FUNG</name>
<dbReference type="CDD" id="cd09171">
    <property type="entry name" value="PLDc_vPLD6_like"/>
    <property type="match status" value="1"/>
</dbReference>
<evidence type="ECO:0000256" key="6">
    <source>
        <dbReference type="SAM" id="MobiDB-lite"/>
    </source>
</evidence>
<keyword evidence="2" id="KW-0442">Lipid degradation</keyword>
<dbReference type="PANTHER" id="PTHR43856">
    <property type="entry name" value="CARDIOLIPIN HYDROLASE"/>
    <property type="match status" value="1"/>
</dbReference>